<accession>A0AAD6Y490</accession>
<dbReference type="AlphaFoldDB" id="A0AAD6Y490"/>
<keyword evidence="2" id="KW-0812">Transmembrane</keyword>
<organism evidence="3 4">
    <name type="scientific">Mycena pura</name>
    <dbReference type="NCBI Taxonomy" id="153505"/>
    <lineage>
        <taxon>Eukaryota</taxon>
        <taxon>Fungi</taxon>
        <taxon>Dikarya</taxon>
        <taxon>Basidiomycota</taxon>
        <taxon>Agaricomycotina</taxon>
        <taxon>Agaricomycetes</taxon>
        <taxon>Agaricomycetidae</taxon>
        <taxon>Agaricales</taxon>
        <taxon>Marasmiineae</taxon>
        <taxon>Mycenaceae</taxon>
        <taxon>Mycena</taxon>
    </lineage>
</organism>
<keyword evidence="2" id="KW-0472">Membrane</keyword>
<sequence>MIITESAPKMPPKSSTPLLGASSGSGVPPPAYTARDAPVGAAHAGPQAAIYQPVYPQPQLVGESAGRRFFKAFMVALGLWLLASALVTSVVDDGAIGRFRDNEYPVPTGVHLTRCITDWSEGETTKTPVFTTPYPYGTTVSFDFSMPPETLLLMSKGSLSSGQLKVTTADTTDVKVKVTVYYHNQRARDTAKICMVSRKDGEQGVGIFTPKWWQLPRDRNLRLSFDVELILPRGSALSSPQSVNALSTDVDNFSHEVDSLEDIFNFRHLSLTGSNGKISARSLRARDATLKTSNGAIIIDSLSASTAKLTTSDGLSLVALNAAVRSSNGGISGSFNVCESLDLTTSNGPIVVTVGINSSDSSKASTLTMRTSNALLASTIDLHTASGKGGKFPITATTSNARLSTTIAALPLDAVLKLEARTSNDLAEATVPLTYEGAFSLTTSNEVPSVRRADPKERDPACAEDGVACDARRRTVETRVVKKNMVMGVTYWDKANARRGDVSMRTSNGHVTLTL</sequence>
<comment type="caution">
    <text evidence="3">The sequence shown here is derived from an EMBL/GenBank/DDBJ whole genome shotgun (WGS) entry which is preliminary data.</text>
</comment>
<keyword evidence="2" id="KW-1133">Transmembrane helix</keyword>
<evidence type="ECO:0008006" key="5">
    <source>
        <dbReference type="Google" id="ProtNLM"/>
    </source>
</evidence>
<proteinExistence type="predicted"/>
<evidence type="ECO:0000313" key="4">
    <source>
        <dbReference type="Proteomes" id="UP001219525"/>
    </source>
</evidence>
<protein>
    <recommendedName>
        <fullName evidence="5">Adhesin domain-containing protein</fullName>
    </recommendedName>
</protein>
<keyword evidence="4" id="KW-1185">Reference proteome</keyword>
<feature type="transmembrane region" description="Helical" evidence="2">
    <location>
        <begin position="69"/>
        <end position="91"/>
    </location>
</feature>
<feature type="compositionally biased region" description="Polar residues" evidence="1">
    <location>
        <begin position="13"/>
        <end position="25"/>
    </location>
</feature>
<name>A0AAD6Y490_9AGAR</name>
<dbReference type="EMBL" id="JARJCW010000072">
    <property type="protein sequence ID" value="KAJ7198498.1"/>
    <property type="molecule type" value="Genomic_DNA"/>
</dbReference>
<feature type="region of interest" description="Disordered" evidence="1">
    <location>
        <begin position="1"/>
        <end position="38"/>
    </location>
</feature>
<dbReference type="Proteomes" id="UP001219525">
    <property type="component" value="Unassembled WGS sequence"/>
</dbReference>
<evidence type="ECO:0000256" key="1">
    <source>
        <dbReference type="SAM" id="MobiDB-lite"/>
    </source>
</evidence>
<evidence type="ECO:0000313" key="3">
    <source>
        <dbReference type="EMBL" id="KAJ7198498.1"/>
    </source>
</evidence>
<gene>
    <name evidence="3" type="ORF">GGX14DRAFT_469498</name>
</gene>
<reference evidence="3" key="1">
    <citation type="submission" date="2023-03" db="EMBL/GenBank/DDBJ databases">
        <title>Massive genome expansion in bonnet fungi (Mycena s.s.) driven by repeated elements and novel gene families across ecological guilds.</title>
        <authorList>
            <consortium name="Lawrence Berkeley National Laboratory"/>
            <person name="Harder C.B."/>
            <person name="Miyauchi S."/>
            <person name="Viragh M."/>
            <person name="Kuo A."/>
            <person name="Thoen E."/>
            <person name="Andreopoulos B."/>
            <person name="Lu D."/>
            <person name="Skrede I."/>
            <person name="Drula E."/>
            <person name="Henrissat B."/>
            <person name="Morin E."/>
            <person name="Kohler A."/>
            <person name="Barry K."/>
            <person name="LaButti K."/>
            <person name="Morin E."/>
            <person name="Salamov A."/>
            <person name="Lipzen A."/>
            <person name="Mereny Z."/>
            <person name="Hegedus B."/>
            <person name="Baldrian P."/>
            <person name="Stursova M."/>
            <person name="Weitz H."/>
            <person name="Taylor A."/>
            <person name="Grigoriev I.V."/>
            <person name="Nagy L.G."/>
            <person name="Martin F."/>
            <person name="Kauserud H."/>
        </authorList>
    </citation>
    <scope>NUCLEOTIDE SEQUENCE</scope>
    <source>
        <strain evidence="3">9144</strain>
    </source>
</reference>
<evidence type="ECO:0000256" key="2">
    <source>
        <dbReference type="SAM" id="Phobius"/>
    </source>
</evidence>